<dbReference type="InterPro" id="IPR005515">
    <property type="entry name" value="VOMI"/>
</dbReference>
<evidence type="ECO:0008006" key="4">
    <source>
        <dbReference type="Google" id="ProtNLM"/>
    </source>
</evidence>
<feature type="signal peptide" evidence="1">
    <location>
        <begin position="1"/>
        <end position="18"/>
    </location>
</feature>
<dbReference type="GO" id="GO:0005615">
    <property type="term" value="C:extracellular space"/>
    <property type="evidence" value="ECO:0007669"/>
    <property type="project" value="TreeGrafter"/>
</dbReference>
<feature type="chain" id="PRO_5034828020" description="Vitelline membrane outer layer protein 1" evidence="1">
    <location>
        <begin position="19"/>
        <end position="185"/>
    </location>
</feature>
<dbReference type="PANTHER" id="PTHR18841">
    <property type="entry name" value="VITELLINE MEMBRANE OUTER LAYER PROTEIN I-RELATED"/>
    <property type="match status" value="1"/>
</dbReference>
<dbReference type="Ensembl" id="ENSLLET00000028940.1">
    <property type="protein sequence ID" value="ENSLLEP00000027851.1"/>
    <property type="gene ID" value="ENSLLEG00000017689.1"/>
</dbReference>
<dbReference type="InterPro" id="IPR036706">
    <property type="entry name" value="VOMI_sf"/>
</dbReference>
<keyword evidence="1" id="KW-0732">Signal</keyword>
<accession>A0A8C5PTY5</accession>
<reference evidence="2" key="1">
    <citation type="submission" date="2025-08" db="UniProtKB">
        <authorList>
            <consortium name="Ensembl"/>
        </authorList>
    </citation>
    <scope>IDENTIFICATION</scope>
</reference>
<keyword evidence="3" id="KW-1185">Reference proteome</keyword>
<dbReference type="Proteomes" id="UP000694569">
    <property type="component" value="Unplaced"/>
</dbReference>
<reference evidence="2" key="2">
    <citation type="submission" date="2025-09" db="UniProtKB">
        <authorList>
            <consortium name="Ensembl"/>
        </authorList>
    </citation>
    <scope>IDENTIFICATION</scope>
</reference>
<proteinExistence type="predicted"/>
<dbReference type="AlphaFoldDB" id="A0A8C5PTY5"/>
<sequence length="185" mass="19637">MFLTLSFLLLSSISIAIGGPSAISVSNGGIWGSWGPIVRCPAGKVAKGFALKNEGKQGAGDDTAVNGIRLYCRPRDANTPETIVTPSQGLWGKWTLPFICSNGYLVSFSMKVEPPQGLGDDTAVNNFKFRCSNGQEIEGVGLPWGSYGGWSDSCTNGICGVKTKVEDPQVWGDDTALNDAIFYCC</sequence>
<dbReference type="CDD" id="cd00220">
    <property type="entry name" value="VMO-I"/>
    <property type="match status" value="1"/>
</dbReference>
<dbReference type="OrthoDB" id="6344411at2759"/>
<protein>
    <recommendedName>
        <fullName evidence="4">Vitelline membrane outer layer protein 1</fullName>
    </recommendedName>
</protein>
<evidence type="ECO:0000313" key="2">
    <source>
        <dbReference type="Ensembl" id="ENSLLEP00000027851.1"/>
    </source>
</evidence>
<organism evidence="2 3">
    <name type="scientific">Leptobrachium leishanense</name>
    <name type="common">Leishan spiny toad</name>
    <dbReference type="NCBI Taxonomy" id="445787"/>
    <lineage>
        <taxon>Eukaryota</taxon>
        <taxon>Metazoa</taxon>
        <taxon>Chordata</taxon>
        <taxon>Craniata</taxon>
        <taxon>Vertebrata</taxon>
        <taxon>Euteleostomi</taxon>
        <taxon>Amphibia</taxon>
        <taxon>Batrachia</taxon>
        <taxon>Anura</taxon>
        <taxon>Pelobatoidea</taxon>
        <taxon>Megophryidae</taxon>
        <taxon>Leptobrachium</taxon>
    </lineage>
</organism>
<name>A0A8C5PTY5_9ANUR</name>
<dbReference type="GeneTree" id="ENSGT00390000009313"/>
<dbReference type="Pfam" id="PF03762">
    <property type="entry name" value="VOMI"/>
    <property type="match status" value="1"/>
</dbReference>
<evidence type="ECO:0000256" key="1">
    <source>
        <dbReference type="SAM" id="SignalP"/>
    </source>
</evidence>
<dbReference type="SUPFAM" id="SSF51092">
    <property type="entry name" value="Vitelline membrane outer protein-I (VMO-I)"/>
    <property type="match status" value="1"/>
</dbReference>
<dbReference type="PANTHER" id="PTHR18841:SF2">
    <property type="entry name" value="VITELLINE MEMBRANE OUTER LAYER PROTEIN 1 HOMOLOG"/>
    <property type="match status" value="1"/>
</dbReference>
<evidence type="ECO:0000313" key="3">
    <source>
        <dbReference type="Proteomes" id="UP000694569"/>
    </source>
</evidence>
<dbReference type="Gene3D" id="2.100.10.20">
    <property type="entry name" value="Vitelline membrane outer layer protein I (VOMI)"/>
    <property type="match status" value="1"/>
</dbReference>